<evidence type="ECO:0000313" key="10">
    <source>
        <dbReference type="EMBL" id="ELW72654.1"/>
    </source>
</evidence>
<reference evidence="11" key="1">
    <citation type="submission" date="2012-07" db="EMBL/GenBank/DDBJ databases">
        <title>Genome of the Chinese tree shrew, a rising model animal genetically related to primates.</title>
        <authorList>
            <person name="Zhang G."/>
            <person name="Fan Y."/>
            <person name="Yao Y."/>
            <person name="Huang Z."/>
        </authorList>
    </citation>
    <scope>NUCLEOTIDE SEQUENCE [LARGE SCALE GENOMIC DNA]</scope>
</reference>
<dbReference type="GO" id="GO:0071004">
    <property type="term" value="C:U2-type prespliceosome"/>
    <property type="evidence" value="ECO:0007669"/>
    <property type="project" value="TreeGrafter"/>
</dbReference>
<evidence type="ECO:0000313" key="11">
    <source>
        <dbReference type="Proteomes" id="UP000011518"/>
    </source>
</evidence>
<dbReference type="GO" id="GO:0000398">
    <property type="term" value="P:mRNA splicing, via spliceosome"/>
    <property type="evidence" value="ECO:0007669"/>
    <property type="project" value="InterPro"/>
</dbReference>
<dbReference type="InterPro" id="IPR017132">
    <property type="entry name" value="Lsm7"/>
</dbReference>
<dbReference type="InterPro" id="IPR001163">
    <property type="entry name" value="Sm_dom_euk/arc"/>
</dbReference>
<comment type="subcellular location">
    <subcellularLocation>
        <location evidence="1">Nucleus</location>
    </subcellularLocation>
</comment>
<evidence type="ECO:0000256" key="4">
    <source>
        <dbReference type="ARBA" id="ARBA00022728"/>
    </source>
</evidence>
<dbReference type="AlphaFoldDB" id="L9LD86"/>
<name>L9LD86_TUPCH</name>
<evidence type="ECO:0000256" key="6">
    <source>
        <dbReference type="ARBA" id="ARBA00023187"/>
    </source>
</evidence>
<dbReference type="GO" id="GO:1990726">
    <property type="term" value="C:Lsm1-7-Pat1 complex"/>
    <property type="evidence" value="ECO:0007669"/>
    <property type="project" value="TreeGrafter"/>
</dbReference>
<keyword evidence="7" id="KW-0539">Nucleus</keyword>
<dbReference type="InterPro" id="IPR044641">
    <property type="entry name" value="Lsm7/SmG-like"/>
</dbReference>
<keyword evidence="3" id="KW-0507">mRNA processing</keyword>
<comment type="similarity">
    <text evidence="2">Belongs to the snRNP Sm proteins family.</text>
</comment>
<keyword evidence="11" id="KW-1185">Reference proteome</keyword>
<dbReference type="PANTHER" id="PTHR10553:SF5">
    <property type="entry name" value="U6 SNRNA-ASSOCIATED SM-LIKE PROTEIN LSM7"/>
    <property type="match status" value="1"/>
</dbReference>
<dbReference type="GO" id="GO:0097526">
    <property type="term" value="C:spliceosomal tri-snRNP complex"/>
    <property type="evidence" value="ECO:0007669"/>
    <property type="project" value="TreeGrafter"/>
</dbReference>
<dbReference type="Gene3D" id="2.30.30.100">
    <property type="match status" value="1"/>
</dbReference>
<dbReference type="GO" id="GO:0005688">
    <property type="term" value="C:U6 snRNP"/>
    <property type="evidence" value="ECO:0007669"/>
    <property type="project" value="TreeGrafter"/>
</dbReference>
<dbReference type="STRING" id="246437.L9LD86"/>
<dbReference type="Pfam" id="PF01423">
    <property type="entry name" value="LSM"/>
    <property type="match status" value="1"/>
</dbReference>
<evidence type="ECO:0000256" key="1">
    <source>
        <dbReference type="ARBA" id="ARBA00004123"/>
    </source>
</evidence>
<dbReference type="GO" id="GO:0000956">
    <property type="term" value="P:nuclear-transcribed mRNA catabolic process"/>
    <property type="evidence" value="ECO:0007669"/>
    <property type="project" value="InterPro"/>
</dbReference>
<evidence type="ECO:0000256" key="3">
    <source>
        <dbReference type="ARBA" id="ARBA00022664"/>
    </source>
</evidence>
<protein>
    <submittedName>
        <fullName evidence="10">U6 snRNA-associated Sm-like protein LSm7</fullName>
    </submittedName>
</protein>
<dbReference type="EMBL" id="KB320399">
    <property type="protein sequence ID" value="ELW72654.1"/>
    <property type="molecule type" value="Genomic_DNA"/>
</dbReference>
<keyword evidence="4" id="KW-0747">Spliceosome</keyword>
<proteinExistence type="inferred from homology"/>
<dbReference type="GO" id="GO:0003723">
    <property type="term" value="F:RNA binding"/>
    <property type="evidence" value="ECO:0007669"/>
    <property type="project" value="UniProtKB-KW"/>
</dbReference>
<evidence type="ECO:0000259" key="9">
    <source>
        <dbReference type="Pfam" id="PF01423"/>
    </source>
</evidence>
<dbReference type="InParanoid" id="L9LD86"/>
<dbReference type="GO" id="GO:0005689">
    <property type="term" value="C:U12-type spliceosomal complex"/>
    <property type="evidence" value="ECO:0007669"/>
    <property type="project" value="TreeGrafter"/>
</dbReference>
<sequence length="107" mass="12064">MVDKEKKKESILDLSKYMDKTICMKFQGGREASGTLKGFDPLPNLLLNGTIKYMRDLDDQYKLTDNTQQLGWWCAGVHSEDDQNGPRSDASLQLSHMLTEGFFAVAS</sequence>
<dbReference type="FunCoup" id="L9LD86">
    <property type="interactions" value="1460"/>
</dbReference>
<evidence type="ECO:0000256" key="2">
    <source>
        <dbReference type="ARBA" id="ARBA00006850"/>
    </source>
</evidence>
<evidence type="ECO:0000256" key="8">
    <source>
        <dbReference type="ARBA" id="ARBA00023274"/>
    </source>
</evidence>
<keyword evidence="8" id="KW-0687">Ribonucleoprotein</keyword>
<dbReference type="CDD" id="cd01729">
    <property type="entry name" value="LSm7"/>
    <property type="match status" value="1"/>
</dbReference>
<gene>
    <name evidence="10" type="ORF">TREES_T100017542</name>
</gene>
<accession>L9LD86</accession>
<dbReference type="InterPro" id="IPR010920">
    <property type="entry name" value="LSM_dom_sf"/>
</dbReference>
<organism evidence="10 11">
    <name type="scientific">Tupaia chinensis</name>
    <name type="common">Chinese tree shrew</name>
    <name type="synonym">Tupaia belangeri chinensis</name>
    <dbReference type="NCBI Taxonomy" id="246437"/>
    <lineage>
        <taxon>Eukaryota</taxon>
        <taxon>Metazoa</taxon>
        <taxon>Chordata</taxon>
        <taxon>Craniata</taxon>
        <taxon>Vertebrata</taxon>
        <taxon>Euteleostomi</taxon>
        <taxon>Mammalia</taxon>
        <taxon>Eutheria</taxon>
        <taxon>Euarchontoglires</taxon>
        <taxon>Scandentia</taxon>
        <taxon>Tupaiidae</taxon>
        <taxon>Tupaia</taxon>
    </lineage>
</organism>
<keyword evidence="5" id="KW-0694">RNA-binding</keyword>
<dbReference type="GO" id="GO:0071013">
    <property type="term" value="C:catalytic step 2 spliceosome"/>
    <property type="evidence" value="ECO:0007669"/>
    <property type="project" value="TreeGrafter"/>
</dbReference>
<dbReference type="Proteomes" id="UP000011518">
    <property type="component" value="Unassembled WGS sequence"/>
</dbReference>
<reference evidence="11" key="2">
    <citation type="journal article" date="2013" name="Nat. Commun.">
        <title>Genome of the Chinese tree shrew.</title>
        <authorList>
            <person name="Fan Y."/>
            <person name="Huang Z.Y."/>
            <person name="Cao C.C."/>
            <person name="Chen C.S."/>
            <person name="Chen Y.X."/>
            <person name="Fan D.D."/>
            <person name="He J."/>
            <person name="Hou H.L."/>
            <person name="Hu L."/>
            <person name="Hu X.T."/>
            <person name="Jiang X.T."/>
            <person name="Lai R."/>
            <person name="Lang Y.S."/>
            <person name="Liang B."/>
            <person name="Liao S.G."/>
            <person name="Mu D."/>
            <person name="Ma Y.Y."/>
            <person name="Niu Y.Y."/>
            <person name="Sun X.Q."/>
            <person name="Xia J.Q."/>
            <person name="Xiao J."/>
            <person name="Xiong Z.Q."/>
            <person name="Xu L."/>
            <person name="Yang L."/>
            <person name="Zhang Y."/>
            <person name="Zhao W."/>
            <person name="Zhao X.D."/>
            <person name="Zheng Y.T."/>
            <person name="Zhou J.M."/>
            <person name="Zhu Y.B."/>
            <person name="Zhang G.J."/>
            <person name="Wang J."/>
            <person name="Yao Y.G."/>
        </authorList>
    </citation>
    <scope>NUCLEOTIDE SEQUENCE [LARGE SCALE GENOMIC DNA]</scope>
</reference>
<evidence type="ECO:0000256" key="7">
    <source>
        <dbReference type="ARBA" id="ARBA00023242"/>
    </source>
</evidence>
<feature type="domain" description="Sm" evidence="9">
    <location>
        <begin position="13"/>
        <end position="57"/>
    </location>
</feature>
<dbReference type="SUPFAM" id="SSF50182">
    <property type="entry name" value="Sm-like ribonucleoproteins"/>
    <property type="match status" value="1"/>
</dbReference>
<dbReference type="PANTHER" id="PTHR10553">
    <property type="entry name" value="SMALL NUCLEAR RIBONUCLEOPROTEIN"/>
    <property type="match status" value="1"/>
</dbReference>
<keyword evidence="6" id="KW-0508">mRNA splicing</keyword>
<evidence type="ECO:0000256" key="5">
    <source>
        <dbReference type="ARBA" id="ARBA00022884"/>
    </source>
</evidence>